<feature type="domain" description="GCVT N-terminal" evidence="12">
    <location>
        <begin position="375"/>
        <end position="424"/>
    </location>
</feature>
<dbReference type="InterPro" id="IPR029043">
    <property type="entry name" value="GcvT/YgfZ_C"/>
</dbReference>
<dbReference type="PANTHER" id="PTHR43757:SF2">
    <property type="entry name" value="AMINOMETHYLTRANSFERASE, MITOCHONDRIAL"/>
    <property type="match status" value="1"/>
</dbReference>
<reference evidence="14 15" key="1">
    <citation type="journal article" date="2018" name="IMA Fungus">
        <title>IMA Genome-F 9: Draft genome sequence of Annulohypoxylon stygium, Aspergillus mulundensis, Berkeleyomyces basicola (syn. Thielaviopsis basicola), Ceratocystis smalleyi, two Cercospora beticola strains, Coleophoma cylindrospora, Fusarium fracticaudum, Phialophora cf. hyalina, and Morchella septimelata.</title>
        <authorList>
            <person name="Wingfield B.D."/>
            <person name="Bills G.F."/>
            <person name="Dong Y."/>
            <person name="Huang W."/>
            <person name="Nel W.J."/>
            <person name="Swalarsk-Parry B.S."/>
            <person name="Vaghefi N."/>
            <person name="Wilken P.M."/>
            <person name="An Z."/>
            <person name="de Beer Z.W."/>
            <person name="De Vos L."/>
            <person name="Chen L."/>
            <person name="Duong T.A."/>
            <person name="Gao Y."/>
            <person name="Hammerbacher A."/>
            <person name="Kikkert J.R."/>
            <person name="Li Y."/>
            <person name="Li H."/>
            <person name="Li K."/>
            <person name="Li Q."/>
            <person name="Liu X."/>
            <person name="Ma X."/>
            <person name="Naidoo K."/>
            <person name="Pethybridge S.J."/>
            <person name="Sun J."/>
            <person name="Steenkamp E.T."/>
            <person name="van der Nest M.A."/>
            <person name="van Wyk S."/>
            <person name="Wingfield M.J."/>
            <person name="Xiong C."/>
            <person name="Yue Q."/>
            <person name="Zhang X."/>
        </authorList>
    </citation>
    <scope>NUCLEOTIDE SEQUENCE [LARGE SCALE GENOMIC DNA]</scope>
    <source>
        <strain evidence="14 15">BP5796</strain>
    </source>
</reference>
<dbReference type="InterPro" id="IPR028896">
    <property type="entry name" value="GcvT/YgfZ/DmdA"/>
</dbReference>
<keyword evidence="6" id="KW-0808">Transferase</keyword>
<dbReference type="PANTHER" id="PTHR43757">
    <property type="entry name" value="AMINOMETHYLTRANSFERASE"/>
    <property type="match status" value="1"/>
</dbReference>
<gene>
    <name evidence="14" type="ORF">BP5796_00173</name>
</gene>
<comment type="catalytic activity">
    <reaction evidence="10">
        <text>N(6)-[(R)-S(8)-aminomethyldihydrolipoyl]-L-lysyl-[protein] + (6S)-5,6,7,8-tetrahydrofolate = N(6)-[(R)-dihydrolipoyl]-L-lysyl-[protein] + (6R)-5,10-methylene-5,6,7,8-tetrahydrofolate + NH4(+)</text>
        <dbReference type="Rhea" id="RHEA:16945"/>
        <dbReference type="Rhea" id="RHEA-COMP:10475"/>
        <dbReference type="Rhea" id="RHEA-COMP:10492"/>
        <dbReference type="ChEBI" id="CHEBI:15636"/>
        <dbReference type="ChEBI" id="CHEBI:28938"/>
        <dbReference type="ChEBI" id="CHEBI:57453"/>
        <dbReference type="ChEBI" id="CHEBI:83100"/>
        <dbReference type="ChEBI" id="CHEBI:83143"/>
        <dbReference type="EC" id="2.1.2.10"/>
    </reaction>
</comment>
<organism evidence="14 15">
    <name type="scientific">Coleophoma crateriformis</name>
    <dbReference type="NCBI Taxonomy" id="565419"/>
    <lineage>
        <taxon>Eukaryota</taxon>
        <taxon>Fungi</taxon>
        <taxon>Dikarya</taxon>
        <taxon>Ascomycota</taxon>
        <taxon>Pezizomycotina</taxon>
        <taxon>Leotiomycetes</taxon>
        <taxon>Helotiales</taxon>
        <taxon>Dermateaceae</taxon>
        <taxon>Coleophoma</taxon>
    </lineage>
</organism>
<dbReference type="Gene3D" id="3.30.1360.120">
    <property type="entry name" value="Probable tRNA modification gtpase trme, domain 1"/>
    <property type="match status" value="2"/>
</dbReference>
<dbReference type="FunFam" id="3.30.70.1400:FF:000001">
    <property type="entry name" value="Aminomethyltransferase"/>
    <property type="match status" value="1"/>
</dbReference>
<keyword evidence="7" id="KW-0809">Transit peptide</keyword>
<evidence type="ECO:0000256" key="5">
    <source>
        <dbReference type="ARBA" id="ARBA00022576"/>
    </source>
</evidence>
<feature type="region of interest" description="Disordered" evidence="11">
    <location>
        <begin position="328"/>
        <end position="358"/>
    </location>
</feature>
<dbReference type="EC" id="2.1.2.10" evidence="4"/>
<evidence type="ECO:0000256" key="2">
    <source>
        <dbReference type="ARBA" id="ARBA00008609"/>
    </source>
</evidence>
<feature type="compositionally biased region" description="Basic and acidic residues" evidence="11">
    <location>
        <begin position="343"/>
        <end position="352"/>
    </location>
</feature>
<comment type="similarity">
    <text evidence="2">Belongs to the GcvT family.</text>
</comment>
<dbReference type="InterPro" id="IPR013977">
    <property type="entry name" value="GcvT_C"/>
</dbReference>
<evidence type="ECO:0000256" key="3">
    <source>
        <dbReference type="ARBA" id="ARBA00011690"/>
    </source>
</evidence>
<dbReference type="InterPro" id="IPR027266">
    <property type="entry name" value="TrmE/GcvT-like"/>
</dbReference>
<comment type="subcellular location">
    <subcellularLocation>
        <location evidence="1">Mitochondrion</location>
    </subcellularLocation>
</comment>
<evidence type="ECO:0000256" key="10">
    <source>
        <dbReference type="ARBA" id="ARBA00047665"/>
    </source>
</evidence>
<feature type="domain" description="GCVT N-terminal" evidence="12">
    <location>
        <begin position="87"/>
        <end position="314"/>
    </location>
</feature>
<evidence type="ECO:0000256" key="9">
    <source>
        <dbReference type="ARBA" id="ARBA00031395"/>
    </source>
</evidence>
<evidence type="ECO:0000256" key="8">
    <source>
        <dbReference type="ARBA" id="ARBA00023128"/>
    </source>
</evidence>
<evidence type="ECO:0000256" key="1">
    <source>
        <dbReference type="ARBA" id="ARBA00004173"/>
    </source>
</evidence>
<evidence type="ECO:0000256" key="7">
    <source>
        <dbReference type="ARBA" id="ARBA00022946"/>
    </source>
</evidence>
<evidence type="ECO:0000256" key="6">
    <source>
        <dbReference type="ARBA" id="ARBA00022679"/>
    </source>
</evidence>
<feature type="domain" description="Aminomethyltransferase C-terminal" evidence="13">
    <location>
        <begin position="453"/>
        <end position="530"/>
    </location>
</feature>
<dbReference type="Proteomes" id="UP000256328">
    <property type="component" value="Unassembled WGS sequence"/>
</dbReference>
<keyword evidence="5" id="KW-0032">Aminotransferase</keyword>
<dbReference type="GO" id="GO:0008483">
    <property type="term" value="F:transaminase activity"/>
    <property type="evidence" value="ECO:0007669"/>
    <property type="project" value="UniProtKB-KW"/>
</dbReference>
<keyword evidence="15" id="KW-1185">Reference proteome</keyword>
<dbReference type="OrthoDB" id="10263536at2759"/>
<evidence type="ECO:0000259" key="13">
    <source>
        <dbReference type="Pfam" id="PF08669"/>
    </source>
</evidence>
<evidence type="ECO:0000256" key="11">
    <source>
        <dbReference type="SAM" id="MobiDB-lite"/>
    </source>
</evidence>
<keyword evidence="8" id="KW-0496">Mitochondrion</keyword>
<dbReference type="Pfam" id="PF08669">
    <property type="entry name" value="GCV_T_C"/>
    <property type="match status" value="1"/>
</dbReference>
<feature type="compositionally biased region" description="Polar residues" evidence="11">
    <location>
        <begin position="331"/>
        <end position="342"/>
    </location>
</feature>
<dbReference type="InterPro" id="IPR006222">
    <property type="entry name" value="GCVT_N"/>
</dbReference>
<name>A0A3D8T7A0_9HELO</name>
<comment type="subunit">
    <text evidence="3">The glycine cleavage system is composed of four proteins: P, T, L and H.</text>
</comment>
<dbReference type="FunFam" id="2.40.30.110:FF:000002">
    <property type="entry name" value="Aminomethyltransferase"/>
    <property type="match status" value="1"/>
</dbReference>
<dbReference type="EMBL" id="PDLN01000001">
    <property type="protein sequence ID" value="RDW94410.1"/>
    <property type="molecule type" value="Genomic_DNA"/>
</dbReference>
<comment type="caution">
    <text evidence="14">The sequence shown here is derived from an EMBL/GenBank/DDBJ whole genome shotgun (WGS) entry which is preliminary data.</text>
</comment>
<dbReference type="Pfam" id="PF01571">
    <property type="entry name" value="GCV_T"/>
    <property type="match status" value="2"/>
</dbReference>
<evidence type="ECO:0000256" key="4">
    <source>
        <dbReference type="ARBA" id="ARBA00012616"/>
    </source>
</evidence>
<dbReference type="Gene3D" id="3.30.70.1400">
    <property type="entry name" value="Aminomethyltransferase beta-barrel domains"/>
    <property type="match status" value="1"/>
</dbReference>
<sequence>MKRVRTVTSIADALTANRFAARSTRQLSTASFSLNRHTTGPSKVIASRRPLVASTYLQKAPITVRYESTTVGSKENVEDNGLDITPLYEMHELEGAKFVPFGGYEMPVSYEGQSITDSHKFTRSHCSIFDVSHMVQHKFSGPGVTAFLQTITPASLTTLAPHHSTLSAFLWPITGGIVDDTIITRLGPEDFYIVTNAGCREKDLKYLEDQLAQFLQNGGEAVNWEVMEDWGLIAVQGPLSEEILQSVLEDPDKTNLKELYFGQSKFLEIKTDIGPKLCLVSRGGYTGEDGFEISIDPDDTVAVTVSILEAGDPHYSAEETDEIDGLEETSAAKNSSTGSTFDSKIEPSKAGESDEAAAGSAIDRFLEEGKASEKEEGADDQVKLAGLAARDSLRLEAGMCLYGHDLDDTTTPVEASLSWIIGKDRRAEGGFHGAEVILKQLIPKSKGGLGVERRRVGFIVQGAPAREGAEIVDDKGEKIGNITSGCPSPSLGKFIAMGYIKDGLHKSGTEVTVMIRGKPRKATVTKMPFVPSKYWKQPSN</sequence>
<evidence type="ECO:0000313" key="15">
    <source>
        <dbReference type="Proteomes" id="UP000256328"/>
    </source>
</evidence>
<dbReference type="Gene3D" id="2.40.30.110">
    <property type="entry name" value="Aminomethyltransferase beta-barrel domains"/>
    <property type="match status" value="1"/>
</dbReference>
<evidence type="ECO:0000313" key="14">
    <source>
        <dbReference type="EMBL" id="RDW94410.1"/>
    </source>
</evidence>
<dbReference type="GO" id="GO:0004047">
    <property type="term" value="F:aminomethyltransferase activity"/>
    <property type="evidence" value="ECO:0007669"/>
    <property type="project" value="UniProtKB-EC"/>
</dbReference>
<dbReference type="SUPFAM" id="SSF103025">
    <property type="entry name" value="Folate-binding domain"/>
    <property type="match status" value="2"/>
</dbReference>
<evidence type="ECO:0000259" key="12">
    <source>
        <dbReference type="Pfam" id="PF01571"/>
    </source>
</evidence>
<proteinExistence type="inferred from homology"/>
<dbReference type="GO" id="GO:0005739">
    <property type="term" value="C:mitochondrion"/>
    <property type="evidence" value="ECO:0007669"/>
    <property type="project" value="UniProtKB-SubCell"/>
</dbReference>
<dbReference type="SUPFAM" id="SSF101790">
    <property type="entry name" value="Aminomethyltransferase beta-barrel domain"/>
    <property type="match status" value="1"/>
</dbReference>
<dbReference type="FunFam" id="4.10.1250.10:FF:000002">
    <property type="entry name" value="Aminomethyltransferase"/>
    <property type="match status" value="1"/>
</dbReference>
<dbReference type="Gene3D" id="4.10.1250.10">
    <property type="entry name" value="Aminomethyltransferase fragment"/>
    <property type="match status" value="1"/>
</dbReference>
<dbReference type="AlphaFoldDB" id="A0A3D8T7A0"/>
<accession>A0A3D8T7A0</accession>
<protein>
    <recommendedName>
        <fullName evidence="4">aminomethyltransferase</fullName>
        <ecNumber evidence="4">2.1.2.10</ecNumber>
    </recommendedName>
    <alternativeName>
        <fullName evidence="9">Glycine cleavage system T protein</fullName>
    </alternativeName>
</protein>